<dbReference type="GO" id="GO:0000162">
    <property type="term" value="P:L-tryptophan biosynthetic process"/>
    <property type="evidence" value="ECO:0007669"/>
    <property type="project" value="InterPro"/>
</dbReference>
<dbReference type="InterPro" id="IPR035902">
    <property type="entry name" value="Nuc_phospho_transferase"/>
</dbReference>
<feature type="domain" description="Glycosyl transferase family 3 N-terminal" evidence="4">
    <location>
        <begin position="3"/>
        <end position="65"/>
    </location>
</feature>
<feature type="domain" description="Glycosyl transferase family 3" evidence="3">
    <location>
        <begin position="74"/>
        <end position="243"/>
    </location>
</feature>
<sequence>MIKESIAQLIKGNNLSITEMTAAMKQIMEGAATDSQISSFLTALSIKGETIEEITAAAKVMREKAVSIPVKSNHDLIDIVGTGGDMLNTFNISTAAAFVVSGAGLKVAKHGNRSASSMCGSADVIEELGININISPGNVAECIEKIGIGFLFARNLHQAMKYAAGPRKEIGIKTVFNILGPLTNPADADIQLLGVYSANLCEKLANVLMNLGRKRALVVHGCDGLDEISLCKDTIVYDLKDNNI</sequence>
<feature type="non-terminal residue" evidence="5">
    <location>
        <position position="244"/>
    </location>
</feature>
<dbReference type="InterPro" id="IPR000312">
    <property type="entry name" value="Glycosyl_Trfase_fam3"/>
</dbReference>
<dbReference type="InterPro" id="IPR017459">
    <property type="entry name" value="Glycosyl_Trfase_fam3_N_dom"/>
</dbReference>
<evidence type="ECO:0000256" key="2">
    <source>
        <dbReference type="ARBA" id="ARBA00022679"/>
    </source>
</evidence>
<evidence type="ECO:0000313" key="5">
    <source>
        <dbReference type="EMBL" id="GAG68601.1"/>
    </source>
</evidence>
<protein>
    <recommendedName>
        <fullName evidence="6">Glycosyl transferase family 3 domain-containing protein</fullName>
    </recommendedName>
</protein>
<dbReference type="SUPFAM" id="SSF52418">
    <property type="entry name" value="Nucleoside phosphorylase/phosphoribosyltransferase catalytic domain"/>
    <property type="match status" value="1"/>
</dbReference>
<dbReference type="PANTHER" id="PTHR43285">
    <property type="entry name" value="ANTHRANILATE PHOSPHORIBOSYLTRANSFERASE"/>
    <property type="match status" value="1"/>
</dbReference>
<evidence type="ECO:0000256" key="1">
    <source>
        <dbReference type="ARBA" id="ARBA00022676"/>
    </source>
</evidence>
<evidence type="ECO:0008006" key="6">
    <source>
        <dbReference type="Google" id="ProtNLM"/>
    </source>
</evidence>
<dbReference type="Gene3D" id="3.40.1030.10">
    <property type="entry name" value="Nucleoside phosphorylase/phosphoribosyltransferase catalytic domain"/>
    <property type="match status" value="1"/>
</dbReference>
<gene>
    <name evidence="5" type="ORF">S01H4_18272</name>
</gene>
<dbReference type="NCBIfam" id="TIGR01245">
    <property type="entry name" value="trpD"/>
    <property type="match status" value="1"/>
</dbReference>
<reference evidence="5" key="1">
    <citation type="journal article" date="2014" name="Front. Microbiol.">
        <title>High frequency of phylogenetically diverse reductive dehalogenase-homologous genes in deep subseafloor sedimentary metagenomes.</title>
        <authorList>
            <person name="Kawai M."/>
            <person name="Futagami T."/>
            <person name="Toyoda A."/>
            <person name="Takaki Y."/>
            <person name="Nishi S."/>
            <person name="Hori S."/>
            <person name="Arai W."/>
            <person name="Tsubouchi T."/>
            <person name="Morono Y."/>
            <person name="Uchiyama I."/>
            <person name="Ito T."/>
            <person name="Fujiyama A."/>
            <person name="Inagaki F."/>
            <person name="Takami H."/>
        </authorList>
    </citation>
    <scope>NUCLEOTIDE SEQUENCE</scope>
    <source>
        <strain evidence="5">Expedition CK06-06</strain>
    </source>
</reference>
<dbReference type="GO" id="GO:0004048">
    <property type="term" value="F:anthranilate phosphoribosyltransferase activity"/>
    <property type="evidence" value="ECO:0007669"/>
    <property type="project" value="InterPro"/>
</dbReference>
<dbReference type="InterPro" id="IPR036320">
    <property type="entry name" value="Glycosyl_Trfase_fam3_N_dom_sf"/>
</dbReference>
<accession>X1B9F1</accession>
<dbReference type="GO" id="GO:0005829">
    <property type="term" value="C:cytosol"/>
    <property type="evidence" value="ECO:0007669"/>
    <property type="project" value="TreeGrafter"/>
</dbReference>
<dbReference type="PANTHER" id="PTHR43285:SF2">
    <property type="entry name" value="ANTHRANILATE PHOSPHORIBOSYLTRANSFERASE"/>
    <property type="match status" value="1"/>
</dbReference>
<dbReference type="AlphaFoldDB" id="X1B9F1"/>
<organism evidence="5">
    <name type="scientific">marine sediment metagenome</name>
    <dbReference type="NCBI Taxonomy" id="412755"/>
    <lineage>
        <taxon>unclassified sequences</taxon>
        <taxon>metagenomes</taxon>
        <taxon>ecological metagenomes</taxon>
    </lineage>
</organism>
<keyword evidence="1" id="KW-0328">Glycosyltransferase</keyword>
<name>X1B9F1_9ZZZZ</name>
<dbReference type="InterPro" id="IPR005940">
    <property type="entry name" value="Anthranilate_Pribosyl_Tfrase"/>
</dbReference>
<dbReference type="Gene3D" id="1.20.970.10">
    <property type="entry name" value="Transferase, Pyrimidine Nucleoside Phosphorylase, Chain C"/>
    <property type="match status" value="1"/>
</dbReference>
<proteinExistence type="predicted"/>
<dbReference type="SUPFAM" id="SSF47648">
    <property type="entry name" value="Nucleoside phosphorylase/phosphoribosyltransferase N-terminal domain"/>
    <property type="match status" value="1"/>
</dbReference>
<keyword evidence="2" id="KW-0808">Transferase</keyword>
<evidence type="ECO:0000259" key="3">
    <source>
        <dbReference type="Pfam" id="PF00591"/>
    </source>
</evidence>
<dbReference type="Pfam" id="PF00591">
    <property type="entry name" value="Glycos_transf_3"/>
    <property type="match status" value="1"/>
</dbReference>
<evidence type="ECO:0000259" key="4">
    <source>
        <dbReference type="Pfam" id="PF02885"/>
    </source>
</evidence>
<dbReference type="EMBL" id="BART01008092">
    <property type="protein sequence ID" value="GAG68601.1"/>
    <property type="molecule type" value="Genomic_DNA"/>
</dbReference>
<comment type="caution">
    <text evidence="5">The sequence shown here is derived from an EMBL/GenBank/DDBJ whole genome shotgun (WGS) entry which is preliminary data.</text>
</comment>
<dbReference type="Pfam" id="PF02885">
    <property type="entry name" value="Glycos_trans_3N"/>
    <property type="match status" value="1"/>
</dbReference>